<keyword evidence="2 4" id="KW-0964">Secreted</keyword>
<feature type="domain" description="Flagellin N-terminal" evidence="6">
    <location>
        <begin position="5"/>
        <end position="143"/>
    </location>
</feature>
<dbReference type="EMBL" id="CP106881">
    <property type="protein sequence ID" value="UYG52909.1"/>
    <property type="molecule type" value="Genomic_DNA"/>
</dbReference>
<keyword evidence="5" id="KW-0175">Coiled coil</keyword>
<evidence type="ECO:0000256" key="2">
    <source>
        <dbReference type="ARBA" id="ARBA00022525"/>
    </source>
</evidence>
<evidence type="ECO:0000313" key="9">
    <source>
        <dbReference type="Proteomes" id="UP001162800"/>
    </source>
</evidence>
<dbReference type="RefSeq" id="WP_231043193.1">
    <property type="nucleotide sequence ID" value="NZ_CP106881.1"/>
</dbReference>
<keyword evidence="9" id="KW-1185">Reference proteome</keyword>
<dbReference type="Gene3D" id="6.10.280.190">
    <property type="match status" value="1"/>
</dbReference>
<feature type="domain" description="Flagellin C-terminal" evidence="7">
    <location>
        <begin position="406"/>
        <end position="489"/>
    </location>
</feature>
<reference evidence="8" key="1">
    <citation type="submission" date="2022-09" db="EMBL/GenBank/DDBJ databases">
        <title>The complete genome of Acidovorax sp. 5MLIR.</title>
        <authorList>
            <person name="Liu L."/>
            <person name="Yue J."/>
            <person name="Yang F."/>
            <person name="Yuan J."/>
            <person name="Li L."/>
        </authorList>
    </citation>
    <scope>NUCLEOTIDE SEQUENCE</scope>
    <source>
        <strain evidence="8">5MLIR</strain>
    </source>
</reference>
<evidence type="ECO:0000259" key="6">
    <source>
        <dbReference type="Pfam" id="PF00669"/>
    </source>
</evidence>
<organism evidence="8 9">
    <name type="scientific">Comamonas endophytica</name>
    <dbReference type="NCBI Taxonomy" id="2949090"/>
    <lineage>
        <taxon>Bacteria</taxon>
        <taxon>Pseudomonadati</taxon>
        <taxon>Pseudomonadota</taxon>
        <taxon>Betaproteobacteria</taxon>
        <taxon>Burkholderiales</taxon>
        <taxon>Comamonadaceae</taxon>
        <taxon>Comamonas</taxon>
    </lineage>
</organism>
<dbReference type="InterPro" id="IPR042187">
    <property type="entry name" value="Flagellin_C_sub2"/>
</dbReference>
<dbReference type="PANTHER" id="PTHR42792:SF2">
    <property type="entry name" value="FLAGELLIN"/>
    <property type="match status" value="1"/>
</dbReference>
<name>A0ABY6GEJ9_9BURK</name>
<feature type="coiled-coil region" evidence="5">
    <location>
        <begin position="102"/>
        <end position="129"/>
    </location>
</feature>
<dbReference type="SUPFAM" id="SSF64518">
    <property type="entry name" value="Phase 1 flagellin"/>
    <property type="match status" value="1"/>
</dbReference>
<sequence>MAAIINTNIQSLNAQRNLSSSQNSLATSMQRLSSGLRINSAKDDAAGLAISERMTTQVRGLTVAARNANDGISLAQTAEGALSSLGNNLQRIRELAVQARNATNSSEDRAALDAEVQQLKAEVTRISQQTSFNGTKLLDGSFTNMAFQVGANQGQTINISGIVDANVDKLGQWTSVAKPAGPLTADVVAGTTSATQVDGKVTTTAIPTGDHSGAPISFTVDSKPVTLNGNYAATEDIRQAVATALGSDYAVTDAAGVLTITKTGSVTAPVFTAGTGGVSGTSTPGTAAGAASFSPVSFKLNGTDITVNDSATTASERMSNLIKAINLHTDTTGVVASNDKGALKLTSAGGTGNINIALGAGTDAAALKAQAGLTAADNLATAGKGEIGFASLSVLDATDADNAILAMDAALMAVNGARASLGAVQSRFETTIENLSVTTENLSAARSRIMDADFAVETANLSRSQILQQAGTAMVAQANQLPQQVLQLLQG</sequence>
<keyword evidence="8" id="KW-0282">Flagellum</keyword>
<dbReference type="Gene3D" id="1.20.1330.10">
    <property type="entry name" value="f41 fragment of flagellin, N-terminal domain"/>
    <property type="match status" value="1"/>
</dbReference>
<dbReference type="InterPro" id="IPR046358">
    <property type="entry name" value="Flagellin_C"/>
</dbReference>
<dbReference type="Proteomes" id="UP001162800">
    <property type="component" value="Chromosome"/>
</dbReference>
<accession>A0ABY6GEJ9</accession>
<protein>
    <recommendedName>
        <fullName evidence="4">Flagellin</fullName>
    </recommendedName>
</protein>
<evidence type="ECO:0000256" key="3">
    <source>
        <dbReference type="ARBA" id="ARBA00023143"/>
    </source>
</evidence>
<dbReference type="InterPro" id="IPR001492">
    <property type="entry name" value="Flagellin"/>
</dbReference>
<comment type="function">
    <text evidence="4">Flagellin is the subunit protein which polymerizes to form the filaments of bacterial flagella.</text>
</comment>
<dbReference type="PANTHER" id="PTHR42792">
    <property type="entry name" value="FLAGELLIN"/>
    <property type="match status" value="1"/>
</dbReference>
<dbReference type="Gene3D" id="2.30.220.10">
    <property type="entry name" value="f41 fragment of flagellin, C-terminal domain"/>
    <property type="match status" value="1"/>
</dbReference>
<dbReference type="InterPro" id="IPR010810">
    <property type="entry name" value="Flagellin_hook_IN_motif"/>
</dbReference>
<proteinExistence type="inferred from homology"/>
<dbReference type="PRINTS" id="PR00207">
    <property type="entry name" value="FLAGELLIN"/>
</dbReference>
<comment type="similarity">
    <text evidence="1 4">Belongs to the bacterial flagellin family.</text>
</comment>
<evidence type="ECO:0000259" key="7">
    <source>
        <dbReference type="Pfam" id="PF00700"/>
    </source>
</evidence>
<gene>
    <name evidence="8" type="ORF">M9799_06690</name>
</gene>
<dbReference type="Pfam" id="PF00700">
    <property type="entry name" value="Flagellin_C"/>
    <property type="match status" value="1"/>
</dbReference>
<dbReference type="InterPro" id="IPR001029">
    <property type="entry name" value="Flagellin_N"/>
</dbReference>
<dbReference type="Gene3D" id="2.170.280.10">
    <property type="entry name" value="f41 fragment of flagellin, middle domain"/>
    <property type="match status" value="1"/>
</dbReference>
<dbReference type="Pfam" id="PF00669">
    <property type="entry name" value="Flagellin_N"/>
    <property type="match status" value="1"/>
</dbReference>
<dbReference type="Pfam" id="PF07196">
    <property type="entry name" value="Flagellin_IN"/>
    <property type="match status" value="1"/>
</dbReference>
<evidence type="ECO:0000256" key="1">
    <source>
        <dbReference type="ARBA" id="ARBA00005709"/>
    </source>
</evidence>
<keyword evidence="3 4" id="KW-0975">Bacterial flagellum</keyword>
<comment type="subcellular location">
    <subcellularLocation>
        <location evidence="4">Secreted</location>
    </subcellularLocation>
    <subcellularLocation>
        <location evidence="4">Bacterial flagellum</location>
    </subcellularLocation>
</comment>
<evidence type="ECO:0000313" key="8">
    <source>
        <dbReference type="EMBL" id="UYG52909.1"/>
    </source>
</evidence>
<dbReference type="Gene3D" id="6.10.10.10">
    <property type="entry name" value="Flagellar export chaperone, C-terminal domain"/>
    <property type="match status" value="1"/>
</dbReference>
<evidence type="ECO:0000256" key="4">
    <source>
        <dbReference type="RuleBase" id="RU362073"/>
    </source>
</evidence>
<keyword evidence="8" id="KW-0966">Cell projection</keyword>
<evidence type="ECO:0000256" key="5">
    <source>
        <dbReference type="SAM" id="Coils"/>
    </source>
</evidence>
<keyword evidence="8" id="KW-0969">Cilium</keyword>